<dbReference type="InterPro" id="IPR008271">
    <property type="entry name" value="Ser/Thr_kinase_AS"/>
</dbReference>
<keyword evidence="4" id="KW-0418">Kinase</keyword>
<dbReference type="PANTHER" id="PTHR45631">
    <property type="entry name" value="OS07G0107800 PROTEIN-RELATED"/>
    <property type="match status" value="1"/>
</dbReference>
<accession>A0AAE1MUW8</accession>
<dbReference type="FunFam" id="3.30.200.20:FF:000394">
    <property type="entry name" value="Leucine-rich repeat receptor-like protein kinase"/>
    <property type="match status" value="1"/>
</dbReference>
<dbReference type="Gene3D" id="3.30.200.20">
    <property type="entry name" value="Phosphorylase Kinase, domain 1"/>
    <property type="match status" value="1"/>
</dbReference>
<evidence type="ECO:0000256" key="3">
    <source>
        <dbReference type="ARBA" id="ARBA00022741"/>
    </source>
</evidence>
<evidence type="ECO:0000256" key="1">
    <source>
        <dbReference type="ARBA" id="ARBA00022527"/>
    </source>
</evidence>
<keyword evidence="10" id="KW-1185">Reference proteome</keyword>
<proteinExistence type="inferred from homology"/>
<dbReference type="Pfam" id="PF07714">
    <property type="entry name" value="PK_Tyr_Ser-Thr"/>
    <property type="match status" value="1"/>
</dbReference>
<dbReference type="SMART" id="SM00220">
    <property type="entry name" value="S_TKc"/>
    <property type="match status" value="1"/>
</dbReference>
<dbReference type="AlphaFoldDB" id="A0AAE1MUW8"/>
<evidence type="ECO:0000256" key="2">
    <source>
        <dbReference type="ARBA" id="ARBA00022679"/>
    </source>
</evidence>
<protein>
    <recommendedName>
        <fullName evidence="8">Protein kinase domain-containing protein</fullName>
    </recommendedName>
</protein>
<comment type="caution">
    <text evidence="9">The sequence shown here is derived from an EMBL/GenBank/DDBJ whole genome shotgun (WGS) entry which is preliminary data.</text>
</comment>
<dbReference type="PROSITE" id="PS00108">
    <property type="entry name" value="PROTEIN_KINASE_ST"/>
    <property type="match status" value="1"/>
</dbReference>
<reference evidence="9" key="1">
    <citation type="submission" date="2023-10" db="EMBL/GenBank/DDBJ databases">
        <title>Chromosome-level genome of the transformable northern wattle, Acacia crassicarpa.</title>
        <authorList>
            <person name="Massaro I."/>
            <person name="Sinha N.R."/>
            <person name="Poethig S."/>
            <person name="Leichty A.R."/>
        </authorList>
    </citation>
    <scope>NUCLEOTIDE SEQUENCE</scope>
    <source>
        <strain evidence="9">Acra3RX</strain>
        <tissue evidence="9">Leaf</tissue>
    </source>
</reference>
<evidence type="ECO:0000259" key="8">
    <source>
        <dbReference type="PROSITE" id="PS50011"/>
    </source>
</evidence>
<comment type="similarity">
    <text evidence="7">Belongs to the protein kinase superfamily.</text>
</comment>
<dbReference type="CDD" id="cd14066">
    <property type="entry name" value="STKc_IRAK"/>
    <property type="match status" value="1"/>
</dbReference>
<dbReference type="Gene3D" id="1.10.510.10">
    <property type="entry name" value="Transferase(Phosphotransferase) domain 1"/>
    <property type="match status" value="1"/>
</dbReference>
<dbReference type="PROSITE" id="PS00107">
    <property type="entry name" value="PROTEIN_KINASE_ATP"/>
    <property type="match status" value="1"/>
</dbReference>
<evidence type="ECO:0000313" key="10">
    <source>
        <dbReference type="Proteomes" id="UP001293593"/>
    </source>
</evidence>
<dbReference type="Proteomes" id="UP001293593">
    <property type="component" value="Unassembled WGS sequence"/>
</dbReference>
<evidence type="ECO:0000256" key="6">
    <source>
        <dbReference type="PROSITE-ProRule" id="PRU10141"/>
    </source>
</evidence>
<sequence>MSRDKSLKMEIPKQKKREFSYSQVLHITNNFKTLIGEGGFGKVYLGALEDNSQVAVKLLSPSSKQGYKEFQSEAQLLTVIHHRNLVSLIGYCLENNMMALIYEYVDNGDLAQLLSEKNSNVLKWNERLQIAIDAAKGLEYLHSGCSTPIIHRDLKPSNILLNKSMIAKLADFGLARAFTDERDTHLSTQPAGTPGYIDPVFQRSGKLNKKSDVYSFGMILLQLITGRPPVRRGPEDMSFILDWIQPKIESGDIEAIVDPRLASEEFHVTSTWKAVEVAMSCVLPTPSQRPNISYILQELQECLALEMDQHARIIDNNNIGTINYSRDYTGNSEPITILSARCNIPNFGPIDLKLVYFWKTTRPYF</sequence>
<keyword evidence="1 7" id="KW-0723">Serine/threonine-protein kinase</keyword>
<evidence type="ECO:0000256" key="7">
    <source>
        <dbReference type="RuleBase" id="RU000304"/>
    </source>
</evidence>
<feature type="domain" description="Protein kinase" evidence="8">
    <location>
        <begin position="29"/>
        <end position="303"/>
    </location>
</feature>
<dbReference type="SUPFAM" id="SSF56112">
    <property type="entry name" value="Protein kinase-like (PK-like)"/>
    <property type="match status" value="1"/>
</dbReference>
<dbReference type="InterPro" id="IPR011009">
    <property type="entry name" value="Kinase-like_dom_sf"/>
</dbReference>
<dbReference type="GO" id="GO:0004674">
    <property type="term" value="F:protein serine/threonine kinase activity"/>
    <property type="evidence" value="ECO:0007669"/>
    <property type="project" value="UniProtKB-KW"/>
</dbReference>
<dbReference type="PROSITE" id="PS50011">
    <property type="entry name" value="PROTEIN_KINASE_DOM"/>
    <property type="match status" value="1"/>
</dbReference>
<dbReference type="InterPro" id="IPR000719">
    <property type="entry name" value="Prot_kinase_dom"/>
</dbReference>
<name>A0AAE1MUW8_9FABA</name>
<dbReference type="GO" id="GO:0005524">
    <property type="term" value="F:ATP binding"/>
    <property type="evidence" value="ECO:0007669"/>
    <property type="project" value="UniProtKB-UniRule"/>
</dbReference>
<gene>
    <name evidence="9" type="ORF">QN277_018749</name>
</gene>
<evidence type="ECO:0000313" key="9">
    <source>
        <dbReference type="EMBL" id="KAK4275711.1"/>
    </source>
</evidence>
<keyword evidence="2" id="KW-0808">Transferase</keyword>
<dbReference type="FunFam" id="1.10.510.10:FF:000095">
    <property type="entry name" value="protein STRUBBELIG-RECEPTOR FAMILY 8"/>
    <property type="match status" value="1"/>
</dbReference>
<evidence type="ECO:0000256" key="4">
    <source>
        <dbReference type="ARBA" id="ARBA00022777"/>
    </source>
</evidence>
<keyword evidence="5 6" id="KW-0067">ATP-binding</keyword>
<dbReference type="EMBL" id="JAWXYG010000004">
    <property type="protein sequence ID" value="KAK4275711.1"/>
    <property type="molecule type" value="Genomic_DNA"/>
</dbReference>
<keyword evidence="3 6" id="KW-0547">Nucleotide-binding</keyword>
<feature type="binding site" evidence="6">
    <location>
        <position position="57"/>
    </location>
    <ligand>
        <name>ATP</name>
        <dbReference type="ChEBI" id="CHEBI:30616"/>
    </ligand>
</feature>
<evidence type="ECO:0000256" key="5">
    <source>
        <dbReference type="ARBA" id="ARBA00022840"/>
    </source>
</evidence>
<dbReference type="PANTHER" id="PTHR45631:SF212">
    <property type="entry name" value="PROTEIN KINASE DOMAIN-CONTAINING PROTEIN"/>
    <property type="match status" value="1"/>
</dbReference>
<dbReference type="InterPro" id="IPR017441">
    <property type="entry name" value="Protein_kinase_ATP_BS"/>
</dbReference>
<organism evidence="9 10">
    <name type="scientific">Acacia crassicarpa</name>
    <name type="common">northern wattle</name>
    <dbReference type="NCBI Taxonomy" id="499986"/>
    <lineage>
        <taxon>Eukaryota</taxon>
        <taxon>Viridiplantae</taxon>
        <taxon>Streptophyta</taxon>
        <taxon>Embryophyta</taxon>
        <taxon>Tracheophyta</taxon>
        <taxon>Spermatophyta</taxon>
        <taxon>Magnoliopsida</taxon>
        <taxon>eudicotyledons</taxon>
        <taxon>Gunneridae</taxon>
        <taxon>Pentapetalae</taxon>
        <taxon>rosids</taxon>
        <taxon>fabids</taxon>
        <taxon>Fabales</taxon>
        <taxon>Fabaceae</taxon>
        <taxon>Caesalpinioideae</taxon>
        <taxon>mimosoid clade</taxon>
        <taxon>Acacieae</taxon>
        <taxon>Acacia</taxon>
    </lineage>
</organism>
<dbReference type="InterPro" id="IPR001245">
    <property type="entry name" value="Ser-Thr/Tyr_kinase_cat_dom"/>
</dbReference>